<name>A0ABN8MDB0_9CNID</name>
<organism evidence="1 2">
    <name type="scientific">Porites evermanni</name>
    <dbReference type="NCBI Taxonomy" id="104178"/>
    <lineage>
        <taxon>Eukaryota</taxon>
        <taxon>Metazoa</taxon>
        <taxon>Cnidaria</taxon>
        <taxon>Anthozoa</taxon>
        <taxon>Hexacorallia</taxon>
        <taxon>Scleractinia</taxon>
        <taxon>Fungiina</taxon>
        <taxon>Poritidae</taxon>
        <taxon>Porites</taxon>
    </lineage>
</organism>
<dbReference type="EMBL" id="CALNXI010000413">
    <property type="protein sequence ID" value="CAH3026624.1"/>
    <property type="molecule type" value="Genomic_DNA"/>
</dbReference>
<proteinExistence type="predicted"/>
<dbReference type="Proteomes" id="UP001159427">
    <property type="component" value="Unassembled WGS sequence"/>
</dbReference>
<reference evidence="1 2" key="1">
    <citation type="submission" date="2022-05" db="EMBL/GenBank/DDBJ databases">
        <authorList>
            <consortium name="Genoscope - CEA"/>
            <person name="William W."/>
        </authorList>
    </citation>
    <scope>NUCLEOTIDE SEQUENCE [LARGE SCALE GENOMIC DNA]</scope>
</reference>
<comment type="caution">
    <text evidence="1">The sequence shown here is derived from an EMBL/GenBank/DDBJ whole genome shotgun (WGS) entry which is preliminary data.</text>
</comment>
<sequence>MFVGHTFERTLQRVVHSRLSPQFSGNGVQLFLSPDEAGSMIKNRDGENLRQTHIVTKMTISVIKTAINTGSVKTAKSTLLMRSLCYQPCVLTRRPFLSAGKKGLQLTACRCSRCYRIPD</sequence>
<accession>A0ABN8MDB0</accession>
<gene>
    <name evidence="1" type="ORF">PEVE_00029531</name>
</gene>
<evidence type="ECO:0000313" key="1">
    <source>
        <dbReference type="EMBL" id="CAH3026624.1"/>
    </source>
</evidence>
<keyword evidence="2" id="KW-1185">Reference proteome</keyword>
<protein>
    <submittedName>
        <fullName evidence="1">Uncharacterized protein</fullName>
    </submittedName>
</protein>
<evidence type="ECO:0000313" key="2">
    <source>
        <dbReference type="Proteomes" id="UP001159427"/>
    </source>
</evidence>